<feature type="disulfide bond" description="Interchain" evidence="9">
    <location>
        <position position="65"/>
    </location>
</feature>
<proteinExistence type="inferred from homology"/>
<dbReference type="RefSeq" id="WP_040241465.1">
    <property type="nucleotide sequence ID" value="NZ_LN651367.1"/>
</dbReference>
<evidence type="ECO:0000256" key="2">
    <source>
        <dbReference type="ARBA" id="ARBA00022795"/>
    </source>
</evidence>
<dbReference type="GO" id="GO:0005737">
    <property type="term" value="C:cytoplasm"/>
    <property type="evidence" value="ECO:0007669"/>
    <property type="project" value="UniProtKB-SubCell"/>
</dbReference>
<dbReference type="GO" id="GO:1902208">
    <property type="term" value="P:regulation of bacterial-type flagellum assembly"/>
    <property type="evidence" value="ECO:0007669"/>
    <property type="project" value="UniProtKB-UniRule"/>
</dbReference>
<sequence length="109" mass="12416">METDSLLDDIQDINLSYLLLTQRMISEDRTTALFRLKMDDEMADLIASLSIKQLTQLARTNQLLCRLCYDEPEQLRKLTHNQREQGLGQTHAALLMASARNECSSVSSN</sequence>
<evidence type="ECO:0000256" key="1">
    <source>
        <dbReference type="ARBA" id="ARBA00022490"/>
    </source>
</evidence>
<keyword evidence="7 9" id="KW-0804">Transcription</keyword>
<comment type="function">
    <text evidence="8 9">Functions in complex with FlhC as a master transcriptional regulator that regulates transcription of several flagellar and non-flagellar operons by binding to their promoter region. Activates expression of class 2 flagellar genes, including fliA, which is a flagellum-specific sigma factor that turns on the class 3 genes. Also regulates genes whose products function in a variety of physiological pathways.</text>
</comment>
<keyword evidence="3 9" id="KW-0805">Transcription regulation</keyword>
<dbReference type="AlphaFoldDB" id="A0A1Q8TB35"/>
<keyword evidence="5 9" id="KW-1015">Disulfide bond</keyword>
<dbReference type="HAMAP" id="MF_00725">
    <property type="entry name" value="FlhD"/>
    <property type="match status" value="1"/>
</dbReference>
<keyword evidence="10" id="KW-0282">Flagellum</keyword>
<evidence type="ECO:0000256" key="3">
    <source>
        <dbReference type="ARBA" id="ARBA00023015"/>
    </source>
</evidence>
<comment type="similarity">
    <text evidence="9">Belongs to the FlhD family.</text>
</comment>
<dbReference type="SUPFAM" id="SSF63592">
    <property type="entry name" value="Flagellar transcriptional activator FlhD"/>
    <property type="match status" value="1"/>
</dbReference>
<keyword evidence="2 9" id="KW-1005">Bacterial flagellum biogenesis</keyword>
<keyword evidence="10" id="KW-0966">Cell projection</keyword>
<evidence type="ECO:0000313" key="11">
    <source>
        <dbReference type="Proteomes" id="UP000186806"/>
    </source>
</evidence>
<dbReference type="EMBL" id="MSDQ01000030">
    <property type="protein sequence ID" value="OLO10882.1"/>
    <property type="molecule type" value="Genomic_DNA"/>
</dbReference>
<dbReference type="InterPro" id="IPR023559">
    <property type="entry name" value="Flagellar_FlhD"/>
</dbReference>
<dbReference type="NCBIfam" id="NF002783">
    <property type="entry name" value="PRK02909.1-1"/>
    <property type="match status" value="1"/>
</dbReference>
<name>A0A1Q8TB35_9GAMM</name>
<dbReference type="GO" id="GO:0044780">
    <property type="term" value="P:bacterial-type flagellum assembly"/>
    <property type="evidence" value="ECO:0007669"/>
    <property type="project" value="InterPro"/>
</dbReference>
<dbReference type="Gene3D" id="1.10.4000.10">
    <property type="entry name" value="Flagellar transcriptional activator FlhD"/>
    <property type="match status" value="1"/>
</dbReference>
<dbReference type="OrthoDB" id="5298036at2"/>
<keyword evidence="4 9" id="KW-0238">DNA-binding</keyword>
<keyword evidence="10" id="KW-0969">Cilium</keyword>
<evidence type="ECO:0000256" key="7">
    <source>
        <dbReference type="ARBA" id="ARBA00023163"/>
    </source>
</evidence>
<accession>A0A1Q8TB35</accession>
<comment type="subunit">
    <text evidence="9">Homodimer; disulfide-linked. Forms a heterohexamer composed of two FlhC and four FlhD subunits. Each FlhC binds a FlhD dimer, forming a heterotrimer, and a hexamer assembles by dimerization of two heterotrimers.</text>
</comment>
<evidence type="ECO:0000256" key="8">
    <source>
        <dbReference type="ARBA" id="ARBA00025431"/>
    </source>
</evidence>
<evidence type="ECO:0000256" key="6">
    <source>
        <dbReference type="ARBA" id="ARBA00023159"/>
    </source>
</evidence>
<comment type="caution">
    <text evidence="10">The sequence shown here is derived from an EMBL/GenBank/DDBJ whole genome shotgun (WGS) entry which is preliminary data.</text>
</comment>
<gene>
    <name evidence="9" type="primary">flhD</name>
    <name evidence="10" type="ORF">BTW10_12375</name>
</gene>
<comment type="subcellular location">
    <subcellularLocation>
        <location evidence="9">Cytoplasm</location>
    </subcellularLocation>
</comment>
<evidence type="ECO:0000313" key="10">
    <source>
        <dbReference type="EMBL" id="OLO10882.1"/>
    </source>
</evidence>
<keyword evidence="11" id="KW-1185">Reference proteome</keyword>
<dbReference type="Proteomes" id="UP000186806">
    <property type="component" value="Unassembled WGS sequence"/>
</dbReference>
<reference evidence="10 11" key="1">
    <citation type="submission" date="2016-12" db="EMBL/GenBank/DDBJ databases">
        <title>Draft genome sequences of strains Salinicola socius SMB35, Salinicola sp. MH3R3-1 and Chromohalobacter sp. SMB17 from the Verkhnekamsk potash mining region of Russia.</title>
        <authorList>
            <person name="Mavrodi D.V."/>
            <person name="Olsson B.E."/>
            <person name="Korsakova E.S."/>
            <person name="Pyankova A."/>
            <person name="Mavrodi O.V."/>
            <person name="Plotnikova E.G."/>
        </authorList>
    </citation>
    <scope>NUCLEOTIDE SEQUENCE [LARGE SCALE GENOMIC DNA]</scope>
    <source>
        <strain evidence="10 11">SMB17</strain>
    </source>
</reference>
<dbReference type="STRING" id="223900.GCA_000821045_01186"/>
<evidence type="ECO:0000256" key="9">
    <source>
        <dbReference type="HAMAP-Rule" id="MF_00725"/>
    </source>
</evidence>
<dbReference type="Pfam" id="PF05247">
    <property type="entry name" value="FlhD"/>
    <property type="match status" value="1"/>
</dbReference>
<dbReference type="InterPro" id="IPR036194">
    <property type="entry name" value="FlhD_sf"/>
</dbReference>
<evidence type="ECO:0000256" key="4">
    <source>
        <dbReference type="ARBA" id="ARBA00023125"/>
    </source>
</evidence>
<dbReference type="GO" id="GO:0045893">
    <property type="term" value="P:positive regulation of DNA-templated transcription"/>
    <property type="evidence" value="ECO:0007669"/>
    <property type="project" value="InterPro"/>
</dbReference>
<organism evidence="10 11">
    <name type="scientific">Chromohalobacter japonicus</name>
    <dbReference type="NCBI Taxonomy" id="223900"/>
    <lineage>
        <taxon>Bacteria</taxon>
        <taxon>Pseudomonadati</taxon>
        <taxon>Pseudomonadota</taxon>
        <taxon>Gammaproteobacteria</taxon>
        <taxon>Oceanospirillales</taxon>
        <taxon>Halomonadaceae</taxon>
        <taxon>Chromohalobacter</taxon>
    </lineage>
</organism>
<keyword evidence="1 9" id="KW-0963">Cytoplasm</keyword>
<protein>
    <recommendedName>
        <fullName evidence="9">Flagellar transcriptional regulator FlhD</fullName>
    </recommendedName>
</protein>
<keyword evidence="6 9" id="KW-0010">Activator</keyword>
<evidence type="ECO:0000256" key="5">
    <source>
        <dbReference type="ARBA" id="ARBA00023157"/>
    </source>
</evidence>
<dbReference type="GO" id="GO:0003677">
    <property type="term" value="F:DNA binding"/>
    <property type="evidence" value="ECO:0007669"/>
    <property type="project" value="UniProtKB-UniRule"/>
</dbReference>
<comment type="domain">
    <text evidence="9">The C-terminal region contains a putative helix-turn-helix (HTH) motif, suggesting that this region may bind DNA.</text>
</comment>